<proteinExistence type="predicted"/>
<keyword evidence="1" id="KW-0812">Transmembrane</keyword>
<evidence type="ECO:0000313" key="2">
    <source>
        <dbReference type="EMBL" id="MBU2739586.1"/>
    </source>
</evidence>
<dbReference type="RefSeq" id="WP_215864483.1">
    <property type="nucleotide sequence ID" value="NZ_JABELD010000113.1"/>
</dbReference>
<reference evidence="2 3" key="1">
    <citation type="journal article" date="2021" name="ISME J.">
        <title>Genomic evolution of the class Acidithiobacillia: deep-branching Proteobacteria living in extreme acidic conditions.</title>
        <authorList>
            <person name="Moya-Beltran A."/>
            <person name="Beard S."/>
            <person name="Rojas-Villalobos C."/>
            <person name="Issotta F."/>
            <person name="Gallardo Y."/>
            <person name="Ulloa R."/>
            <person name="Giaveno A."/>
            <person name="Degli Esposti M."/>
            <person name="Johnson D.B."/>
            <person name="Quatrini R."/>
        </authorList>
    </citation>
    <scope>NUCLEOTIDE SEQUENCE [LARGE SCALE GENOMIC DNA]</scope>
    <source>
        <strain evidence="2 3">ATCC 19703</strain>
    </source>
</reference>
<keyword evidence="3" id="KW-1185">Reference proteome</keyword>
<name>A0ABS5ZSL3_9PROT</name>
<comment type="caution">
    <text evidence="2">The sequence shown here is derived from an EMBL/GenBank/DDBJ whole genome shotgun (WGS) entry which is preliminary data.</text>
</comment>
<dbReference type="EMBL" id="JABELD010000113">
    <property type="protein sequence ID" value="MBU2739586.1"/>
    <property type="molecule type" value="Genomic_DNA"/>
</dbReference>
<feature type="transmembrane region" description="Helical" evidence="1">
    <location>
        <begin position="24"/>
        <end position="45"/>
    </location>
</feature>
<protein>
    <submittedName>
        <fullName evidence="2">Uncharacterized protein</fullName>
    </submittedName>
</protein>
<dbReference type="Proteomes" id="UP001197028">
    <property type="component" value="Unassembled WGS sequence"/>
</dbReference>
<sequence>MSKLTDILPNLEKSSHFSSYDLKITIAIGFSVMMIVLFYKVYSFYKKAHTESVQSGEITSEEFIKVSVWPFTIFIIFLIIELTGLYLWFYMPFNL</sequence>
<evidence type="ECO:0000313" key="3">
    <source>
        <dbReference type="Proteomes" id="UP001197028"/>
    </source>
</evidence>
<keyword evidence="1" id="KW-1133">Transmembrane helix</keyword>
<evidence type="ECO:0000256" key="1">
    <source>
        <dbReference type="SAM" id="Phobius"/>
    </source>
</evidence>
<gene>
    <name evidence="2" type="ORF">HJG40_12500</name>
</gene>
<organism evidence="2 3">
    <name type="scientific">Acidithiobacillus concretivorus</name>
    <dbReference type="NCBI Taxonomy" id="3063952"/>
    <lineage>
        <taxon>Bacteria</taxon>
        <taxon>Pseudomonadati</taxon>
        <taxon>Pseudomonadota</taxon>
        <taxon>Acidithiobacillia</taxon>
        <taxon>Acidithiobacillales</taxon>
        <taxon>Acidithiobacillaceae</taxon>
        <taxon>Acidithiobacillus</taxon>
    </lineage>
</organism>
<keyword evidence="1" id="KW-0472">Membrane</keyword>
<accession>A0ABS5ZSL3</accession>
<feature type="transmembrane region" description="Helical" evidence="1">
    <location>
        <begin position="66"/>
        <end position="89"/>
    </location>
</feature>